<accession>A0A9P8PF00</accession>
<dbReference type="GO" id="GO:0034599">
    <property type="term" value="P:cellular response to oxidative stress"/>
    <property type="evidence" value="ECO:0007669"/>
    <property type="project" value="InterPro"/>
</dbReference>
<gene>
    <name evidence="1" type="ORF">OGAPHI_000779</name>
</gene>
<comment type="caution">
    <text evidence="1">The sequence shown here is derived from an EMBL/GenBank/DDBJ whole genome shotgun (WGS) entry which is preliminary data.</text>
</comment>
<dbReference type="Proteomes" id="UP000769157">
    <property type="component" value="Unassembled WGS sequence"/>
</dbReference>
<dbReference type="EMBL" id="JAEUBE010000084">
    <property type="protein sequence ID" value="KAH3671068.1"/>
    <property type="molecule type" value="Genomic_DNA"/>
</dbReference>
<dbReference type="GeneID" id="70232747"/>
<dbReference type="OrthoDB" id="5396786at2759"/>
<reference evidence="1" key="1">
    <citation type="journal article" date="2021" name="Open Biol.">
        <title>Shared evolutionary footprints suggest mitochondrial oxidative damage underlies multiple complex I losses in fungi.</title>
        <authorList>
            <person name="Schikora-Tamarit M.A."/>
            <person name="Marcet-Houben M."/>
            <person name="Nosek J."/>
            <person name="Gabaldon T."/>
        </authorList>
    </citation>
    <scope>NUCLEOTIDE SEQUENCE</scope>
    <source>
        <strain evidence="1">CBS6075</strain>
    </source>
</reference>
<reference evidence="1" key="2">
    <citation type="submission" date="2021-01" db="EMBL/GenBank/DDBJ databases">
        <authorList>
            <person name="Schikora-Tamarit M.A."/>
        </authorList>
    </citation>
    <scope>NUCLEOTIDE SEQUENCE</scope>
    <source>
        <strain evidence="1">CBS6075</strain>
    </source>
</reference>
<dbReference type="AlphaFoldDB" id="A0A9P8PF00"/>
<evidence type="ECO:0000313" key="2">
    <source>
        <dbReference type="Proteomes" id="UP000769157"/>
    </source>
</evidence>
<keyword evidence="2" id="KW-1185">Reference proteome</keyword>
<dbReference type="PANTHER" id="PTHR28020">
    <property type="entry name" value="YAP1-BINDING PROTEIN 1-RELATED"/>
    <property type="match status" value="1"/>
</dbReference>
<evidence type="ECO:0000313" key="1">
    <source>
        <dbReference type="EMBL" id="KAH3671068.1"/>
    </source>
</evidence>
<dbReference type="RefSeq" id="XP_046064436.1">
    <property type="nucleotide sequence ID" value="XM_046208911.1"/>
</dbReference>
<dbReference type="InterPro" id="IPR040347">
    <property type="entry name" value="YBP1/2"/>
</dbReference>
<dbReference type="PANTHER" id="PTHR28020:SF1">
    <property type="entry name" value="YAP1-BINDING PROTEIN 1-RELATED"/>
    <property type="match status" value="1"/>
</dbReference>
<proteinExistence type="predicted"/>
<dbReference type="InterPro" id="IPR013877">
    <property type="entry name" value="YAP-bd/ALF4/Glomulin"/>
</dbReference>
<organism evidence="1 2">
    <name type="scientific">Ogataea philodendri</name>
    <dbReference type="NCBI Taxonomy" id="1378263"/>
    <lineage>
        <taxon>Eukaryota</taxon>
        <taxon>Fungi</taxon>
        <taxon>Dikarya</taxon>
        <taxon>Ascomycota</taxon>
        <taxon>Saccharomycotina</taxon>
        <taxon>Pichiomycetes</taxon>
        <taxon>Pichiales</taxon>
        <taxon>Pichiaceae</taxon>
        <taxon>Ogataea</taxon>
    </lineage>
</organism>
<sequence length="626" mass="71671">MTELAIEEPLEFDKVLQAVRDGAQDCLETRDFISYATILDIYLADPSSFKEDEKDILLEELSKVLHNDHELVYEIGWDLPAMLLRFFEGPLSNGFRLVDVKGVVFMMQIFEALATFGNPKELLLSTCELISEMKVEEDVERAKKFKENSQTTTYSRRRPESIFLIKVHLVLELVNTCLRRNVTVHPSKFLGMVVSALINFSKSSTENMTHLSVIRRFYTLVRDYIPPNIPESSDIPLEDLERLVDEENYLQRKLLLLVFSVMVETSTKGLGPLFLANSFAQMSCSASLEAGDKFEFIERFVSLAMSLDLELDNMFDAEVAHAGKVFEGRNITDTEQIFKLAVDNYNSSEFRQKTPQEIPFSPTAVTILYAYSRLVQGHKYTKPLPNFLSLVKLQLCVLIPYVIDGQLLNDSAIVSLVLLTMKSLERGIDKYTETDKLLIFAYLQNLASLCLESEDSNLRRFLYSLTTKVFVSLQEQDSYEYIVDSLEHCSAESYRICMIGILKDLMLRNRQGALEDELEKLQVSAPALPPRQLTYIQFTPAREQRVLELLDKAVAETFAEDVDPVVCNSLLAYMNLILSIKKFDAKQVHRRVATIQRRISKLDKSHQQIVDLIQFSIDKASEFYKE</sequence>
<protein>
    <submittedName>
        <fullName evidence="1">Uncharacterized protein</fullName>
    </submittedName>
</protein>
<name>A0A9P8PF00_9ASCO</name>
<dbReference type="Pfam" id="PF08568">
    <property type="entry name" value="Kinetochor_Ybp2"/>
    <property type="match status" value="1"/>
</dbReference>
<dbReference type="GO" id="GO:0005737">
    <property type="term" value="C:cytoplasm"/>
    <property type="evidence" value="ECO:0007669"/>
    <property type="project" value="TreeGrafter"/>
</dbReference>